<reference evidence="3" key="1">
    <citation type="submission" date="2016-05" db="EMBL/GenBank/DDBJ databases">
        <title>Paenibacillus oryzae. sp. nov., isolated from the rice root.</title>
        <authorList>
            <person name="Zhang J."/>
            <person name="Zhang X."/>
        </authorList>
    </citation>
    <scope>NUCLEOTIDE SEQUENCE [LARGE SCALE GENOMIC DNA]</scope>
    <source>
        <strain evidence="3">KCTC13222</strain>
    </source>
</reference>
<dbReference type="Proteomes" id="UP000093309">
    <property type="component" value="Unassembled WGS sequence"/>
</dbReference>
<evidence type="ECO:0008006" key="4">
    <source>
        <dbReference type="Google" id="ProtNLM"/>
    </source>
</evidence>
<name>A0A1C0ZX05_9BACL</name>
<organism evidence="2 3">
    <name type="scientific">Paenibacillus pectinilyticus</name>
    <dbReference type="NCBI Taxonomy" id="512399"/>
    <lineage>
        <taxon>Bacteria</taxon>
        <taxon>Bacillati</taxon>
        <taxon>Bacillota</taxon>
        <taxon>Bacilli</taxon>
        <taxon>Bacillales</taxon>
        <taxon>Paenibacillaceae</taxon>
        <taxon>Paenibacillus</taxon>
    </lineage>
</organism>
<keyword evidence="3" id="KW-1185">Reference proteome</keyword>
<evidence type="ECO:0000313" key="3">
    <source>
        <dbReference type="Proteomes" id="UP000093309"/>
    </source>
</evidence>
<comment type="caution">
    <text evidence="2">The sequence shown here is derived from an EMBL/GenBank/DDBJ whole genome shotgun (WGS) entry which is preliminary data.</text>
</comment>
<dbReference type="RefSeq" id="WP_065857133.1">
    <property type="nucleotide sequence ID" value="NZ_LYPC01000027.1"/>
</dbReference>
<feature type="compositionally biased region" description="Basic and acidic residues" evidence="1">
    <location>
        <begin position="342"/>
        <end position="351"/>
    </location>
</feature>
<feature type="region of interest" description="Disordered" evidence="1">
    <location>
        <begin position="326"/>
        <end position="356"/>
    </location>
</feature>
<proteinExistence type="predicted"/>
<dbReference type="AlphaFoldDB" id="A0A1C0ZX05"/>
<dbReference type="EMBL" id="LYPC01000027">
    <property type="protein sequence ID" value="OCT12642.1"/>
    <property type="molecule type" value="Genomic_DNA"/>
</dbReference>
<evidence type="ECO:0000256" key="1">
    <source>
        <dbReference type="SAM" id="MobiDB-lite"/>
    </source>
</evidence>
<dbReference type="STRING" id="512399.A8709_33060"/>
<evidence type="ECO:0000313" key="2">
    <source>
        <dbReference type="EMBL" id="OCT12642.1"/>
    </source>
</evidence>
<gene>
    <name evidence="2" type="ORF">A8709_33060</name>
</gene>
<accession>A0A1C0ZX05</accession>
<sequence>MGLFDKGVNRNGKGLFGNDAYDTTSLDKQISNANTRIQDAGYQQQDSDKRNWFEKSTNLPQGQNWLFDTLELLGRPGNAIKNAVDKTFIKNQEGLGESVINGLSGREKVHGVDIASDLGVENRLGKFALGLGADIALDPLTYVPGGALLKGAKGATKLAAAPLRLGYKALESASPGLQALRTNTVEPLLNGAKDVLGHAFVPQYKWDQTLTGGTDDTLKQLYRDTNNTRDFMNEEALKNIGNIAKTTGVNAGDDIGRLMEKDVVMMGPRPLRQLSNDPTHLQATQKLMDSNDALRTWATDNDIPIGEIDGYMRHILSEEERAFRKTKTGRNIDRPTGSINNPDKHVTDNRKYPGSAEDANDQVGRKMFEPNAYFATAIGQKKLIDYGNAVKFRRDILSNPQFAFKHTNGSQIPDGAELIDTNNYQFMKNPNNALPDEIGGKYVVTKGVKEALDRFQGLATDEGTKGVLKAYDGLQNTWKKMALLSGGFHARNAAGALFNNSVAGMNVADLAKYTADAGNDIFNAIKNGKESALLTEFRKQGLGASGISRVEFARHGEEPEQGVIKTVKNLSKSNGQRLNEAVNPLKLSSYKNIFNTSKSVGEASDQVNRLALYKWAKDKGMTPEQAAAKVREVQFDYSELTPFERNVAKRVMPFYTWSRKNIPYQIQSFLNDPRKYEYLNKARLNAQDAVGLNDDNIPDYMKESFTMPVYGANGKGKMLGLNLPVGDLTKLSKPGKTLVDSVSAVLKAPAELALNYNMFRGKPIQKFEGQETKYQVPFTNKEFGLPVKLAYALEQSTGQIGRGLSGILQKPESVDQDTATRLPSLGVSSMTKDFDAQKYAYYKRLDDLKKLQDLILYIQQQEGEKPRTIAEIKKTR</sequence>
<protein>
    <recommendedName>
        <fullName evidence="4">Large polyvalent protein associated domain-containing protein</fullName>
    </recommendedName>
</protein>